<keyword evidence="6" id="KW-0862">Zinc</keyword>
<keyword evidence="7" id="KW-0482">Metalloprotease</keyword>
<dbReference type="PANTHER" id="PTHR11733:SF133">
    <property type="entry name" value="PHOSPHATE-REGULATING NEUTRAL ENDOPEPTIDASE PHEX"/>
    <property type="match status" value="1"/>
</dbReference>
<evidence type="ECO:0000256" key="4">
    <source>
        <dbReference type="ARBA" id="ARBA00022723"/>
    </source>
</evidence>
<feature type="signal peptide" evidence="8">
    <location>
        <begin position="1"/>
        <end position="20"/>
    </location>
</feature>
<dbReference type="Gene3D" id="3.40.390.10">
    <property type="entry name" value="Collagenase (Catalytic Domain)"/>
    <property type="match status" value="1"/>
</dbReference>
<dbReference type="GO" id="GO:0004222">
    <property type="term" value="F:metalloendopeptidase activity"/>
    <property type="evidence" value="ECO:0007669"/>
    <property type="project" value="InterPro"/>
</dbReference>
<dbReference type="Proteomes" id="UP000711488">
    <property type="component" value="Unassembled WGS sequence"/>
</dbReference>
<reference evidence="11" key="3">
    <citation type="submission" date="2019-06" db="EMBL/GenBank/DDBJ databases">
        <authorList>
            <person name="Poynton C."/>
            <person name="Hasenbein S."/>
            <person name="Benoit J.B."/>
            <person name="Sepulveda M.S."/>
            <person name="Poelchau M.F."/>
            <person name="Murali S.C."/>
            <person name="Chen S."/>
            <person name="Glastad K.M."/>
            <person name="Werren J.H."/>
            <person name="Vineis J.H."/>
            <person name="Bowen J.L."/>
            <person name="Friedrich M."/>
            <person name="Jones J."/>
            <person name="Robertson H.M."/>
            <person name="Feyereisen R."/>
            <person name="Mechler-Hickson A."/>
            <person name="Mathers N."/>
            <person name="Lee C.E."/>
            <person name="Colbourne J.K."/>
            <person name="Biales A."/>
            <person name="Johnston J.S."/>
            <person name="Wellborn G.A."/>
            <person name="Rosendale A.J."/>
            <person name="Cridge A.G."/>
            <person name="Munoz-Torres M.C."/>
            <person name="Bain P.A."/>
            <person name="Manny A.R."/>
            <person name="Major K.M."/>
            <person name="Lambert F.N."/>
            <person name="Vulpe C.D."/>
            <person name="Tuck P."/>
            <person name="Blalock B.J."/>
            <person name="Lin Y.-Y."/>
            <person name="Smith M.E."/>
            <person name="Ochoa-Acuna H."/>
            <person name="Chen M.-J.M."/>
            <person name="Childers C.P."/>
            <person name="Qu J."/>
            <person name="Dugan S."/>
            <person name="Lee S.L."/>
            <person name="Chao H."/>
            <person name="Dinh H."/>
            <person name="Han Y."/>
            <person name="Doddapaneni H."/>
            <person name="Worley K.C."/>
            <person name="Muzny D.M."/>
            <person name="Gibbs R.A."/>
            <person name="Richards S."/>
        </authorList>
    </citation>
    <scope>NUCLEOTIDE SEQUENCE</scope>
    <source>
        <strain evidence="11">HAZT.00-mixed</strain>
        <tissue evidence="11">Whole organism</tissue>
    </source>
</reference>
<evidence type="ECO:0000256" key="1">
    <source>
        <dbReference type="ARBA" id="ARBA00001947"/>
    </source>
</evidence>
<evidence type="ECO:0000256" key="6">
    <source>
        <dbReference type="ARBA" id="ARBA00022833"/>
    </source>
</evidence>
<dbReference type="PANTHER" id="PTHR11733">
    <property type="entry name" value="ZINC METALLOPROTEASE FAMILY M13 NEPRILYSIN-RELATED"/>
    <property type="match status" value="1"/>
</dbReference>
<dbReference type="InterPro" id="IPR024079">
    <property type="entry name" value="MetalloPept_cat_dom_sf"/>
</dbReference>
<evidence type="ECO:0000256" key="5">
    <source>
        <dbReference type="ARBA" id="ARBA00022801"/>
    </source>
</evidence>
<sequence length="218" mass="23761">MRVVSASVLMVLLAATLAAAAPKNWSQFSVLDDQLSNAISKILVEPVGVQLEPSPINQAKWLYAQCIDEDAIESAGTTPLTVILAENGGCSTELDDLGAPTDKQQWFISPTTLTLMLRAGVQLHRLPCRHLTACFYRASNLQAINYCAIGQVMGHEITHGFDDQGSQNDIDGNAIPWWSNTTLQAFKEKAQCVIDQYESYTVPDIDYLLPGAHVNGIN</sequence>
<feature type="domain" description="Peptidase M13 C-terminal" evidence="9">
    <location>
        <begin position="127"/>
        <end position="205"/>
    </location>
</feature>
<reference evidence="11" key="1">
    <citation type="submission" date="2014-08" db="EMBL/GenBank/DDBJ databases">
        <authorList>
            <person name="Murali S."/>
            <person name="Richards S."/>
            <person name="Bandaranaike D."/>
            <person name="Bellair M."/>
            <person name="Blankenburg K."/>
            <person name="Chao H."/>
            <person name="Dinh H."/>
            <person name="Doddapaneni H."/>
            <person name="Dugan-Rocha S."/>
            <person name="Elkadiri S."/>
            <person name="Gnanaolivu R."/>
            <person name="Hughes D."/>
            <person name="Lee S."/>
            <person name="Li M."/>
            <person name="Ming W."/>
            <person name="Munidasa M."/>
            <person name="Muniz J."/>
            <person name="Nguyen L."/>
            <person name="Osuji N."/>
            <person name="Pu L.-L."/>
            <person name="Puazo M."/>
            <person name="Skinner E."/>
            <person name="Qu C."/>
            <person name="Quiroz J."/>
            <person name="Raj R."/>
            <person name="Weissenberger G."/>
            <person name="Xin Y."/>
            <person name="Zou X."/>
            <person name="Han Y."/>
            <person name="Worley K."/>
            <person name="Muzny D."/>
            <person name="Gibbs R."/>
        </authorList>
    </citation>
    <scope>NUCLEOTIDE SEQUENCE</scope>
    <source>
        <strain evidence="11">HAZT.00-mixed</strain>
        <tissue evidence="11">Whole organism</tissue>
    </source>
</reference>
<dbReference type="InterPro" id="IPR000718">
    <property type="entry name" value="Peptidase_M13"/>
</dbReference>
<evidence type="ECO:0000256" key="8">
    <source>
        <dbReference type="SAM" id="SignalP"/>
    </source>
</evidence>
<organism evidence="11">
    <name type="scientific">Hyalella azteca</name>
    <name type="common">Amphipod</name>
    <dbReference type="NCBI Taxonomy" id="294128"/>
    <lineage>
        <taxon>Eukaryota</taxon>
        <taxon>Metazoa</taxon>
        <taxon>Ecdysozoa</taxon>
        <taxon>Arthropoda</taxon>
        <taxon>Crustacea</taxon>
        <taxon>Multicrustacea</taxon>
        <taxon>Malacostraca</taxon>
        <taxon>Eumalacostraca</taxon>
        <taxon>Peracarida</taxon>
        <taxon>Amphipoda</taxon>
        <taxon>Senticaudata</taxon>
        <taxon>Talitrida</taxon>
        <taxon>Talitroidea</taxon>
        <taxon>Hyalellidae</taxon>
        <taxon>Hyalella</taxon>
    </lineage>
</organism>
<dbReference type="EMBL" id="JQDR03000926">
    <property type="protein sequence ID" value="KAA0203727.1"/>
    <property type="molecule type" value="Genomic_DNA"/>
</dbReference>
<dbReference type="InterPro" id="IPR008753">
    <property type="entry name" value="Peptidase_M13_N"/>
</dbReference>
<dbReference type="GO" id="GO:0005886">
    <property type="term" value="C:plasma membrane"/>
    <property type="evidence" value="ECO:0007669"/>
    <property type="project" value="TreeGrafter"/>
</dbReference>
<name>A0A6A0HHE3_HYAAZ</name>
<comment type="caution">
    <text evidence="11">The sequence shown here is derived from an EMBL/GenBank/DDBJ whole genome shotgun (WGS) entry which is preliminary data.</text>
</comment>
<protein>
    <recommendedName>
        <fullName evidence="12">Peptidase M13 C-terminal domain-containing protein</fullName>
    </recommendedName>
</protein>
<feature type="domain" description="Peptidase M13 N-terminal" evidence="10">
    <location>
        <begin position="22"/>
        <end position="104"/>
    </location>
</feature>
<evidence type="ECO:0000313" key="11">
    <source>
        <dbReference type="EMBL" id="KAA0203727.1"/>
    </source>
</evidence>
<dbReference type="GO" id="GO:0046872">
    <property type="term" value="F:metal ion binding"/>
    <property type="evidence" value="ECO:0007669"/>
    <property type="project" value="UniProtKB-KW"/>
</dbReference>
<dbReference type="SUPFAM" id="SSF55486">
    <property type="entry name" value="Metalloproteases ('zincins'), catalytic domain"/>
    <property type="match status" value="1"/>
</dbReference>
<keyword evidence="4" id="KW-0479">Metal-binding</keyword>
<comment type="cofactor">
    <cofactor evidence="1">
        <name>Zn(2+)</name>
        <dbReference type="ChEBI" id="CHEBI:29105"/>
    </cofactor>
</comment>
<evidence type="ECO:0000256" key="2">
    <source>
        <dbReference type="ARBA" id="ARBA00007357"/>
    </source>
</evidence>
<keyword evidence="5" id="KW-0378">Hydrolase</keyword>
<keyword evidence="8" id="KW-0732">Signal</keyword>
<dbReference type="GO" id="GO:0016485">
    <property type="term" value="P:protein processing"/>
    <property type="evidence" value="ECO:0007669"/>
    <property type="project" value="TreeGrafter"/>
</dbReference>
<comment type="similarity">
    <text evidence="2">Belongs to the peptidase M13 family.</text>
</comment>
<evidence type="ECO:0000256" key="7">
    <source>
        <dbReference type="ARBA" id="ARBA00023049"/>
    </source>
</evidence>
<evidence type="ECO:0000259" key="10">
    <source>
        <dbReference type="Pfam" id="PF05649"/>
    </source>
</evidence>
<dbReference type="Pfam" id="PF05649">
    <property type="entry name" value="Peptidase_M13_N"/>
    <property type="match status" value="1"/>
</dbReference>
<dbReference type="AlphaFoldDB" id="A0A6A0HHE3"/>
<dbReference type="PROSITE" id="PS51885">
    <property type="entry name" value="NEPRILYSIN"/>
    <property type="match status" value="1"/>
</dbReference>
<keyword evidence="3" id="KW-0645">Protease</keyword>
<accession>A0A6A0HHE3</accession>
<evidence type="ECO:0000259" key="9">
    <source>
        <dbReference type="Pfam" id="PF01431"/>
    </source>
</evidence>
<gene>
    <name evidence="11" type="ORF">HAZT_HAZT008410</name>
</gene>
<evidence type="ECO:0008006" key="12">
    <source>
        <dbReference type="Google" id="ProtNLM"/>
    </source>
</evidence>
<proteinExistence type="inferred from homology"/>
<feature type="chain" id="PRO_5025588964" description="Peptidase M13 C-terminal domain-containing protein" evidence="8">
    <location>
        <begin position="21"/>
        <end position="218"/>
    </location>
</feature>
<reference evidence="11" key="2">
    <citation type="journal article" date="2018" name="Environ. Sci. Technol.">
        <title>The Toxicogenome of Hyalella azteca: A Model for Sediment Ecotoxicology and Evolutionary Toxicology.</title>
        <authorList>
            <person name="Poynton H.C."/>
            <person name="Hasenbein S."/>
            <person name="Benoit J.B."/>
            <person name="Sepulveda M.S."/>
            <person name="Poelchau M.F."/>
            <person name="Hughes D.S.T."/>
            <person name="Murali S.C."/>
            <person name="Chen S."/>
            <person name="Glastad K.M."/>
            <person name="Goodisman M.A.D."/>
            <person name="Werren J.H."/>
            <person name="Vineis J.H."/>
            <person name="Bowen J.L."/>
            <person name="Friedrich M."/>
            <person name="Jones J."/>
            <person name="Robertson H.M."/>
            <person name="Feyereisen R."/>
            <person name="Mechler-Hickson A."/>
            <person name="Mathers N."/>
            <person name="Lee C.E."/>
            <person name="Colbourne J.K."/>
            <person name="Biales A."/>
            <person name="Johnston J.S."/>
            <person name="Wellborn G.A."/>
            <person name="Rosendale A.J."/>
            <person name="Cridge A.G."/>
            <person name="Munoz-Torres M.C."/>
            <person name="Bain P.A."/>
            <person name="Manny A.R."/>
            <person name="Major K.M."/>
            <person name="Lambert F.N."/>
            <person name="Vulpe C.D."/>
            <person name="Tuck P."/>
            <person name="Blalock B.J."/>
            <person name="Lin Y.Y."/>
            <person name="Smith M.E."/>
            <person name="Ochoa-Acuna H."/>
            <person name="Chen M.M."/>
            <person name="Childers C.P."/>
            <person name="Qu J."/>
            <person name="Dugan S."/>
            <person name="Lee S.L."/>
            <person name="Chao H."/>
            <person name="Dinh H."/>
            <person name="Han Y."/>
            <person name="Doddapaneni H."/>
            <person name="Worley K.C."/>
            <person name="Muzny D.M."/>
            <person name="Gibbs R.A."/>
            <person name="Richards S."/>
        </authorList>
    </citation>
    <scope>NUCLEOTIDE SEQUENCE</scope>
    <source>
        <strain evidence="11">HAZT.00-mixed</strain>
        <tissue evidence="11">Whole organism</tissue>
    </source>
</reference>
<dbReference type="Pfam" id="PF01431">
    <property type="entry name" value="Peptidase_M13"/>
    <property type="match status" value="1"/>
</dbReference>
<evidence type="ECO:0000256" key="3">
    <source>
        <dbReference type="ARBA" id="ARBA00022670"/>
    </source>
</evidence>
<dbReference type="InterPro" id="IPR018497">
    <property type="entry name" value="Peptidase_M13_C"/>
</dbReference>